<reference evidence="2 3" key="1">
    <citation type="submission" date="2016-11" db="EMBL/GenBank/DDBJ databases">
        <title>Mixed transmission modes and dynamic genome evolution in an obligate animal-bacterial symbiosis.</title>
        <authorList>
            <person name="Russell S.L."/>
            <person name="Corbett-Detig R.B."/>
            <person name="Cavanaugh C.M."/>
        </authorList>
    </citation>
    <scope>NUCLEOTIDE SEQUENCE [LARGE SCALE GENOMIC DNA]</scope>
    <source>
        <strain evidence="2">Se-Cadez</strain>
    </source>
</reference>
<dbReference type="AlphaFoldDB" id="A0A1T2KVN4"/>
<comment type="caution">
    <text evidence="2">The sequence shown here is derived from an EMBL/GenBank/DDBJ whole genome shotgun (WGS) entry which is preliminary data.</text>
</comment>
<keyword evidence="3" id="KW-1185">Reference proteome</keyword>
<accession>A0A1T2KVN4</accession>
<organism evidence="2 3">
    <name type="scientific">Solemya velesiana gill symbiont</name>
    <dbReference type="NCBI Taxonomy" id="1918948"/>
    <lineage>
        <taxon>Bacteria</taxon>
        <taxon>Pseudomonadati</taxon>
        <taxon>Pseudomonadota</taxon>
        <taxon>Gammaproteobacteria</taxon>
        <taxon>sulfur-oxidizing symbionts</taxon>
    </lineage>
</organism>
<protein>
    <submittedName>
        <fullName evidence="2">Uncharacterized protein</fullName>
    </submittedName>
</protein>
<name>A0A1T2KVN4_9GAMM</name>
<evidence type="ECO:0000313" key="3">
    <source>
        <dbReference type="Proteomes" id="UP000190896"/>
    </source>
</evidence>
<dbReference type="Proteomes" id="UP000190896">
    <property type="component" value="Unassembled WGS sequence"/>
</dbReference>
<evidence type="ECO:0000256" key="1">
    <source>
        <dbReference type="SAM" id="MobiDB-lite"/>
    </source>
</evidence>
<gene>
    <name evidence="2" type="ORF">BOW51_04745</name>
</gene>
<dbReference type="EMBL" id="MPRJ01000022">
    <property type="protein sequence ID" value="OOZ36928.1"/>
    <property type="molecule type" value="Genomic_DNA"/>
</dbReference>
<feature type="region of interest" description="Disordered" evidence="1">
    <location>
        <begin position="42"/>
        <end position="74"/>
    </location>
</feature>
<feature type="compositionally biased region" description="Basic and acidic residues" evidence="1">
    <location>
        <begin position="42"/>
        <end position="62"/>
    </location>
</feature>
<sequence length="74" mass="8522">MFPVFIAIVGVVIYVQYKAERQPERPTTATPKEYIEMVEKSKVERIQKSRSETEQEQSKEAEEQPLPTQPKPSG</sequence>
<proteinExistence type="predicted"/>
<evidence type="ECO:0000313" key="2">
    <source>
        <dbReference type="EMBL" id="OOZ36928.1"/>
    </source>
</evidence>